<evidence type="ECO:0000256" key="1">
    <source>
        <dbReference type="SAM" id="Phobius"/>
    </source>
</evidence>
<organism evidence="3">
    <name type="scientific">Volvox carteri f. nagariensis</name>
    <dbReference type="NCBI Taxonomy" id="3068"/>
    <lineage>
        <taxon>Eukaryota</taxon>
        <taxon>Viridiplantae</taxon>
        <taxon>Chlorophyta</taxon>
        <taxon>core chlorophytes</taxon>
        <taxon>Chlorophyceae</taxon>
        <taxon>CS clade</taxon>
        <taxon>Chlamydomonadales</taxon>
        <taxon>Volvocaceae</taxon>
        <taxon>Volvox</taxon>
    </lineage>
</organism>
<gene>
    <name evidence="2" type="ORF">VOLCADRAFT_102706</name>
</gene>
<evidence type="ECO:0000313" key="3">
    <source>
        <dbReference type="Proteomes" id="UP000001058"/>
    </source>
</evidence>
<feature type="transmembrane region" description="Helical" evidence="1">
    <location>
        <begin position="110"/>
        <end position="140"/>
    </location>
</feature>
<accession>D8THK3</accession>
<dbReference type="Proteomes" id="UP000001058">
    <property type="component" value="Unassembled WGS sequence"/>
</dbReference>
<keyword evidence="1" id="KW-0812">Transmembrane</keyword>
<reference evidence="2 3" key="1">
    <citation type="journal article" date="2010" name="Science">
        <title>Genomic analysis of organismal complexity in the multicellular green alga Volvox carteri.</title>
        <authorList>
            <person name="Prochnik S.E."/>
            <person name="Umen J."/>
            <person name="Nedelcu A.M."/>
            <person name="Hallmann A."/>
            <person name="Miller S.M."/>
            <person name="Nishii I."/>
            <person name="Ferris P."/>
            <person name="Kuo A."/>
            <person name="Mitros T."/>
            <person name="Fritz-Laylin L.K."/>
            <person name="Hellsten U."/>
            <person name="Chapman J."/>
            <person name="Simakov O."/>
            <person name="Rensing S.A."/>
            <person name="Terry A."/>
            <person name="Pangilinan J."/>
            <person name="Kapitonov V."/>
            <person name="Jurka J."/>
            <person name="Salamov A."/>
            <person name="Shapiro H."/>
            <person name="Schmutz J."/>
            <person name="Grimwood J."/>
            <person name="Lindquist E."/>
            <person name="Lucas S."/>
            <person name="Grigoriev I.V."/>
            <person name="Schmitt R."/>
            <person name="Kirk D."/>
            <person name="Rokhsar D.S."/>
        </authorList>
    </citation>
    <scope>NUCLEOTIDE SEQUENCE [LARGE SCALE GENOMIC DNA]</scope>
    <source>
        <strain evidence="3">f. Nagariensis / Eve</strain>
    </source>
</reference>
<evidence type="ECO:0000313" key="2">
    <source>
        <dbReference type="EMBL" id="EFJ53085.1"/>
    </source>
</evidence>
<dbReference type="KEGG" id="vcn:VOLCADRAFT_102706"/>
<dbReference type="AlphaFoldDB" id="D8THK3"/>
<dbReference type="RefSeq" id="XP_002946090.1">
    <property type="nucleotide sequence ID" value="XM_002946044.1"/>
</dbReference>
<dbReference type="OrthoDB" id="543092at2759"/>
<dbReference type="InParanoid" id="D8THK3"/>
<proteinExistence type="predicted"/>
<feature type="transmembrane region" description="Helical" evidence="1">
    <location>
        <begin position="65"/>
        <end position="89"/>
    </location>
</feature>
<keyword evidence="1" id="KW-1133">Transmembrane helix</keyword>
<name>D8THK3_VOLCA</name>
<keyword evidence="3" id="KW-1185">Reference proteome</keyword>
<feature type="transmembrane region" description="Helical" evidence="1">
    <location>
        <begin position="21"/>
        <end position="45"/>
    </location>
</feature>
<sequence length="420" mass="45782">MFSDYTSPFSQKRDCVYYVPWLSLISFLLVLAGTITWGVGTSAAMKNMNLMVDALRINFELQLNTAQVVAVLIIAGCCVLAAGMLAMSSGRSCTEYAVDKRGAPTRGSRFWLGFSAVVTVLWWMVLVLLMFVFFVCILWYSLQQLEHLQDLHIITRVNKPWFGLMFVVTSVLDVIVETADDFVSWGIEYHNVTKAILEAQLGPLPDYIDTNTCPPNCLDLDIAAYFIGREACICGAGVMASAYAYAVKASSATVAVAARRERALLLRVQRALAASGGGFTGAAGVLSSDAPQQPVAAPAGGPGIELTAATYGVQPKYGEGIYADVDKVPLLKNPQQAYPQPYQEQFQQPYQRPQEQYQYQDRPAVVVVQQSDVPADSQGRQPGQVVEPSRAELAWVGTDYFLMELAVLKGAREGPEASGN</sequence>
<dbReference type="EMBL" id="GL378323">
    <property type="protein sequence ID" value="EFJ53085.1"/>
    <property type="molecule type" value="Genomic_DNA"/>
</dbReference>
<keyword evidence="1" id="KW-0472">Membrane</keyword>
<protein>
    <submittedName>
        <fullName evidence="2">Uncharacterized protein</fullName>
    </submittedName>
</protein>
<dbReference type="GeneID" id="9625284"/>